<proteinExistence type="predicted"/>
<dbReference type="Proteomes" id="UP000887565">
    <property type="component" value="Unplaced"/>
</dbReference>
<organism evidence="1 2">
    <name type="scientific">Romanomermis culicivorax</name>
    <name type="common">Nematode worm</name>
    <dbReference type="NCBI Taxonomy" id="13658"/>
    <lineage>
        <taxon>Eukaryota</taxon>
        <taxon>Metazoa</taxon>
        <taxon>Ecdysozoa</taxon>
        <taxon>Nematoda</taxon>
        <taxon>Enoplea</taxon>
        <taxon>Dorylaimia</taxon>
        <taxon>Mermithida</taxon>
        <taxon>Mermithoidea</taxon>
        <taxon>Mermithidae</taxon>
        <taxon>Romanomermis</taxon>
    </lineage>
</organism>
<dbReference type="WBParaSite" id="nRc.2.0.1.t31981-RA">
    <property type="protein sequence ID" value="nRc.2.0.1.t31981-RA"/>
    <property type="gene ID" value="nRc.2.0.1.g31981"/>
</dbReference>
<name>A0A915JZP2_ROMCU</name>
<keyword evidence="1" id="KW-1185">Reference proteome</keyword>
<reference evidence="2" key="1">
    <citation type="submission" date="2022-11" db="UniProtKB">
        <authorList>
            <consortium name="WormBaseParasite"/>
        </authorList>
    </citation>
    <scope>IDENTIFICATION</scope>
</reference>
<sequence length="109" mass="12894">VLEYRNPKIFPALHVGTGNKLHFVRVVPSFWKKMQKECIEHHLGNERSDKIKKVVKAMKKVVKGKYKNFEESDEDSKNEECGSIICICHILDCLEENLQWLRCDFCKKW</sequence>
<evidence type="ECO:0000313" key="1">
    <source>
        <dbReference type="Proteomes" id="UP000887565"/>
    </source>
</evidence>
<protein>
    <submittedName>
        <fullName evidence="2">Uncharacterized protein</fullName>
    </submittedName>
</protein>
<dbReference type="AlphaFoldDB" id="A0A915JZP2"/>
<accession>A0A915JZP2</accession>
<evidence type="ECO:0000313" key="2">
    <source>
        <dbReference type="WBParaSite" id="nRc.2.0.1.t31981-RA"/>
    </source>
</evidence>